<feature type="compositionally biased region" description="Basic and acidic residues" evidence="6">
    <location>
        <begin position="310"/>
        <end position="326"/>
    </location>
</feature>
<dbReference type="Gene3D" id="1.20.1160.11">
    <property type="entry name" value="Paired amphipathic helix"/>
    <property type="match status" value="3"/>
</dbReference>
<evidence type="ECO:0000256" key="2">
    <source>
        <dbReference type="ARBA" id="ARBA00022491"/>
    </source>
</evidence>
<keyword evidence="4 5" id="KW-0539">Nucleus</keyword>
<feature type="compositionally biased region" description="Gly residues" evidence="6">
    <location>
        <begin position="31"/>
        <end position="50"/>
    </location>
</feature>
<dbReference type="GO" id="GO:0000785">
    <property type="term" value="C:chromatin"/>
    <property type="evidence" value="ECO:0007669"/>
    <property type="project" value="TreeGrafter"/>
</dbReference>
<proteinExistence type="predicted"/>
<evidence type="ECO:0000256" key="6">
    <source>
        <dbReference type="SAM" id="MobiDB-lite"/>
    </source>
</evidence>
<dbReference type="GO" id="GO:0000118">
    <property type="term" value="C:histone deacetylase complex"/>
    <property type="evidence" value="ECO:0007669"/>
    <property type="project" value="TreeGrafter"/>
</dbReference>
<comment type="subcellular location">
    <subcellularLocation>
        <location evidence="1 5">Nucleus</location>
    </subcellularLocation>
</comment>
<feature type="region of interest" description="Disordered" evidence="6">
    <location>
        <begin position="271"/>
        <end position="339"/>
    </location>
</feature>
<keyword evidence="2" id="KW-0678">Repressor</keyword>
<dbReference type="InterPro" id="IPR039774">
    <property type="entry name" value="Sin3-like"/>
</dbReference>
<dbReference type="FunFam" id="1.20.1160.11:FF:000003">
    <property type="entry name" value="Paired amphipathic helix SIN3-like protein"/>
    <property type="match status" value="1"/>
</dbReference>
<name>A0A8S0TRD6_OLEEU</name>
<feature type="region of interest" description="Disordered" evidence="6">
    <location>
        <begin position="15"/>
        <end position="51"/>
    </location>
</feature>
<dbReference type="PROSITE" id="PS51477">
    <property type="entry name" value="PAH"/>
    <property type="match status" value="2"/>
</dbReference>
<dbReference type="GO" id="GO:0000122">
    <property type="term" value="P:negative regulation of transcription by RNA polymerase II"/>
    <property type="evidence" value="ECO:0007669"/>
    <property type="project" value="TreeGrafter"/>
</dbReference>
<dbReference type="InterPro" id="IPR003822">
    <property type="entry name" value="PAH"/>
</dbReference>
<comment type="caution">
    <text evidence="7">The sequence shown here is derived from an EMBL/GenBank/DDBJ whole genome shotgun (WGS) entry which is preliminary data.</text>
</comment>
<dbReference type="EMBL" id="CACTIH010007301">
    <property type="protein sequence ID" value="CAA3008589.1"/>
    <property type="molecule type" value="Genomic_DNA"/>
</dbReference>
<evidence type="ECO:0000256" key="5">
    <source>
        <dbReference type="PROSITE-ProRule" id="PRU00810"/>
    </source>
</evidence>
<evidence type="ECO:0000256" key="4">
    <source>
        <dbReference type="ARBA" id="ARBA00023242"/>
    </source>
</evidence>
<reference evidence="7 8" key="1">
    <citation type="submission" date="2019-12" db="EMBL/GenBank/DDBJ databases">
        <authorList>
            <person name="Alioto T."/>
            <person name="Alioto T."/>
            <person name="Gomez Garrido J."/>
        </authorList>
    </citation>
    <scope>NUCLEOTIDE SEQUENCE [LARGE SCALE GENOMIC DNA]</scope>
</reference>
<dbReference type="Proteomes" id="UP000594638">
    <property type="component" value="Unassembled WGS sequence"/>
</dbReference>
<dbReference type="AlphaFoldDB" id="A0A8S0TRD6"/>
<dbReference type="PANTHER" id="PTHR12346:SF8">
    <property type="entry name" value="PAIRED AMPHIPATHIC HELIX PROTEIN SIN3-LIKE 2"/>
    <property type="match status" value="1"/>
</dbReference>
<protein>
    <submittedName>
        <fullName evidence="7">Paired amphipathic helix protein Sin3-like 1</fullName>
    </submittedName>
</protein>
<accession>A0A8S0TRD6</accession>
<evidence type="ECO:0000256" key="1">
    <source>
        <dbReference type="ARBA" id="ARBA00004123"/>
    </source>
</evidence>
<dbReference type="PANTHER" id="PTHR12346">
    <property type="entry name" value="SIN3B-RELATED"/>
    <property type="match status" value="1"/>
</dbReference>
<evidence type="ECO:0000256" key="3">
    <source>
        <dbReference type="ARBA" id="ARBA00022737"/>
    </source>
</evidence>
<dbReference type="Gramene" id="OE9A067364T1">
    <property type="protein sequence ID" value="OE9A067364C1"/>
    <property type="gene ID" value="OE9A067364"/>
</dbReference>
<keyword evidence="8" id="KW-1185">Reference proteome</keyword>
<dbReference type="GO" id="GO:0003714">
    <property type="term" value="F:transcription corepressor activity"/>
    <property type="evidence" value="ECO:0007669"/>
    <property type="project" value="InterPro"/>
</dbReference>
<dbReference type="FunFam" id="1.20.1160.11:FF:000001">
    <property type="entry name" value="Paired amphipathic helix protein Sin3"/>
    <property type="match status" value="1"/>
</dbReference>
<evidence type="ECO:0000313" key="8">
    <source>
        <dbReference type="Proteomes" id="UP000594638"/>
    </source>
</evidence>
<feature type="compositionally biased region" description="Basic and acidic residues" evidence="6">
    <location>
        <begin position="282"/>
        <end position="302"/>
    </location>
</feature>
<dbReference type="SUPFAM" id="SSF47762">
    <property type="entry name" value="PAH2 domain"/>
    <property type="match status" value="3"/>
</dbReference>
<gene>
    <name evidence="7" type="ORF">OLEA9_A067364</name>
</gene>
<keyword evidence="3" id="KW-0677">Repeat</keyword>
<organism evidence="7 8">
    <name type="scientific">Olea europaea subsp. europaea</name>
    <dbReference type="NCBI Taxonomy" id="158383"/>
    <lineage>
        <taxon>Eukaryota</taxon>
        <taxon>Viridiplantae</taxon>
        <taxon>Streptophyta</taxon>
        <taxon>Embryophyta</taxon>
        <taxon>Tracheophyta</taxon>
        <taxon>Spermatophyta</taxon>
        <taxon>Magnoliopsida</taxon>
        <taxon>eudicotyledons</taxon>
        <taxon>Gunneridae</taxon>
        <taxon>Pentapetalae</taxon>
        <taxon>asterids</taxon>
        <taxon>lamiids</taxon>
        <taxon>Lamiales</taxon>
        <taxon>Oleaceae</taxon>
        <taxon>Oleeae</taxon>
        <taxon>Olea</taxon>
    </lineage>
</organism>
<dbReference type="Pfam" id="PF02671">
    <property type="entry name" value="PAH"/>
    <property type="match status" value="2"/>
</dbReference>
<dbReference type="InterPro" id="IPR036600">
    <property type="entry name" value="PAH_sf"/>
</dbReference>
<evidence type="ECO:0000313" key="7">
    <source>
        <dbReference type="EMBL" id="CAA3008589.1"/>
    </source>
</evidence>
<sequence>MKRLRDEVYVKPQFKRPFGSSSLGESEGRPPGSGGGVGGVGAGGSSGGGATQKLTTNGALSYLKEVKDMFQDEREKYDRFLDVMKDFKSQRIDTAGVIARVKELFKGHTNLILGFNTFLPKGYEITLTDVEVVLPKKSVEFDEAISFVNKIKKRFQNDDHVYKSFLDILNMYRKEHKGITEVYQEVEALFDDHPDLLEEFSRFLPDSSATASAANASFGHNSFHHSNEKTSAIPTMRQSNMEQQRLLGGRIFSPHGELNLRVERPDLDDDKTVRKLHKEQKKRVEKENRDMRNCDQDVREPDSGNNGDISKLRLSDRKKSAQKVEDLGGNSNLASNDDNDAWKSMYSQEFTFCEKVKDRLHSADDYQTFLKCLHIYSTEIITRK</sequence>
<dbReference type="OrthoDB" id="911495at2759"/>